<proteinExistence type="predicted"/>
<name>A0A9D9GWC6_9FIRM</name>
<reference evidence="2" key="2">
    <citation type="journal article" date="2021" name="PeerJ">
        <title>Extensive microbial diversity within the chicken gut microbiome revealed by metagenomics and culture.</title>
        <authorList>
            <person name="Gilroy R."/>
            <person name="Ravi A."/>
            <person name="Getino M."/>
            <person name="Pursley I."/>
            <person name="Horton D.L."/>
            <person name="Alikhan N.F."/>
            <person name="Baker D."/>
            <person name="Gharbi K."/>
            <person name="Hall N."/>
            <person name="Watson M."/>
            <person name="Adriaenssens E.M."/>
            <person name="Foster-Nyarko E."/>
            <person name="Jarju S."/>
            <person name="Secka A."/>
            <person name="Antonio M."/>
            <person name="Oren A."/>
            <person name="Chaudhuri R.R."/>
            <person name="La Ragione R."/>
            <person name="Hildebrand F."/>
            <person name="Pallen M.J."/>
        </authorList>
    </citation>
    <scope>NUCLEOTIDE SEQUENCE</scope>
    <source>
        <strain evidence="2">17113</strain>
    </source>
</reference>
<dbReference type="EMBL" id="JADINA010000024">
    <property type="protein sequence ID" value="MBO8426383.1"/>
    <property type="molecule type" value="Genomic_DNA"/>
</dbReference>
<comment type="caution">
    <text evidence="2">The sequence shown here is derived from an EMBL/GenBank/DDBJ whole genome shotgun (WGS) entry which is preliminary data.</text>
</comment>
<keyword evidence="2" id="KW-0378">Hydrolase</keyword>
<dbReference type="Pfam" id="PF02836">
    <property type="entry name" value="Glyco_hydro_2_C"/>
    <property type="match status" value="1"/>
</dbReference>
<gene>
    <name evidence="2" type="ORF">IAC61_03575</name>
</gene>
<accession>A0A9D9GWC6</accession>
<dbReference type="InterPro" id="IPR006103">
    <property type="entry name" value="Glyco_hydro_2_cat"/>
</dbReference>
<dbReference type="GO" id="GO:0004553">
    <property type="term" value="F:hydrolase activity, hydrolyzing O-glycosyl compounds"/>
    <property type="evidence" value="ECO:0007669"/>
    <property type="project" value="InterPro"/>
</dbReference>
<dbReference type="Gene3D" id="3.20.20.80">
    <property type="entry name" value="Glycosidases"/>
    <property type="match status" value="1"/>
</dbReference>
<dbReference type="Proteomes" id="UP000823634">
    <property type="component" value="Unassembled WGS sequence"/>
</dbReference>
<dbReference type="InterPro" id="IPR017853">
    <property type="entry name" value="GH"/>
</dbReference>
<dbReference type="InterPro" id="IPR051913">
    <property type="entry name" value="GH2_Domain-Containing"/>
</dbReference>
<evidence type="ECO:0000313" key="2">
    <source>
        <dbReference type="EMBL" id="MBO8426383.1"/>
    </source>
</evidence>
<dbReference type="AlphaFoldDB" id="A0A9D9GWC6"/>
<sequence length="568" mass="64333">MPKTDSLLQLHPNPYFERKDFWLLDGIWDFAITKSPTPPESYPLSIKVPFAVETKASQVGQMVGKGDFLHYRLSFDLPSSFDKGCVLLHFTYVDQVPDVYLNGELLGHHEGGYVPFHFELGKLKEKGNILQVVVSDDVDSPIYPRGKQSRNPHGIWYTATSGIYGSVYLESAPKRHFEQFAAKTKGLSLILEGDPLLEGAEYAIFEHGELRQSGRYENAPIDCSSFASLWTPEAPYVYKLVLKSGEDEVSCQIAFRDVGVISRGEANSVSLNGKPVFLTGVLDQGYWLETGLTPPSREAAEKDIKTMKELGFNVLRKHIKAEPLWWYALCDTLGMMVIQDVPNAGDAYNPILITTAPFVKYRFDDKKAFSQRILGRADERSRSFFASMLEPFIRHLAVCPCIVAWTLFNEGWGQFNAEEFTKRLRLIDDTRLIDSTSGWYDQQCGDFLSKHVYFKKIKRPNGQESDERIPIISEFGGYSFEVKGHSYASKRSFGYGKVESAEELTAKIEKLYKEQIIPYAKTWLCGAIYTQLSDVENELNGLFTFDRESLKVDAARIKALNEELKGSY</sequence>
<dbReference type="SUPFAM" id="SSF49785">
    <property type="entry name" value="Galactose-binding domain-like"/>
    <property type="match status" value="1"/>
</dbReference>
<dbReference type="PANTHER" id="PTHR42732:SF2">
    <property type="entry name" value="BETA-MANNOSIDASE"/>
    <property type="match status" value="1"/>
</dbReference>
<reference evidence="2" key="1">
    <citation type="submission" date="2020-10" db="EMBL/GenBank/DDBJ databases">
        <authorList>
            <person name="Gilroy R."/>
        </authorList>
    </citation>
    <scope>NUCLEOTIDE SEQUENCE</scope>
    <source>
        <strain evidence="2">17113</strain>
    </source>
</reference>
<protein>
    <submittedName>
        <fullName evidence="2">Glycoside hydrolase family 2</fullName>
    </submittedName>
</protein>
<dbReference type="InterPro" id="IPR008979">
    <property type="entry name" value="Galactose-bd-like_sf"/>
</dbReference>
<feature type="domain" description="Glycoside hydrolase family 2 catalytic" evidence="1">
    <location>
        <begin position="268"/>
        <end position="448"/>
    </location>
</feature>
<dbReference type="GO" id="GO:0005975">
    <property type="term" value="P:carbohydrate metabolic process"/>
    <property type="evidence" value="ECO:0007669"/>
    <property type="project" value="InterPro"/>
</dbReference>
<evidence type="ECO:0000259" key="1">
    <source>
        <dbReference type="Pfam" id="PF02836"/>
    </source>
</evidence>
<evidence type="ECO:0000313" key="3">
    <source>
        <dbReference type="Proteomes" id="UP000823634"/>
    </source>
</evidence>
<dbReference type="Gene3D" id="2.60.120.260">
    <property type="entry name" value="Galactose-binding domain-like"/>
    <property type="match status" value="1"/>
</dbReference>
<dbReference type="PANTHER" id="PTHR42732">
    <property type="entry name" value="BETA-GALACTOSIDASE"/>
    <property type="match status" value="1"/>
</dbReference>
<organism evidence="2 3">
    <name type="scientific">Candidatus Alloenteromonas pullistercoris</name>
    <dbReference type="NCBI Taxonomy" id="2840785"/>
    <lineage>
        <taxon>Bacteria</taxon>
        <taxon>Bacillati</taxon>
        <taxon>Bacillota</taxon>
        <taxon>Bacillota incertae sedis</taxon>
        <taxon>Candidatus Alloenteromonas</taxon>
    </lineage>
</organism>
<dbReference type="SUPFAM" id="SSF51445">
    <property type="entry name" value="(Trans)glycosidases"/>
    <property type="match status" value="1"/>
</dbReference>